<dbReference type="InterPro" id="IPR050224">
    <property type="entry name" value="TALE_homeobox"/>
</dbReference>
<dbReference type="InterPro" id="IPR009057">
    <property type="entry name" value="Homeodomain-like_sf"/>
</dbReference>
<dbReference type="AlphaFoldDB" id="A0A4S2N3E0"/>
<gene>
    <name evidence="6" type="ORF">EX30DRAFT_346491</name>
</gene>
<feature type="compositionally biased region" description="Pro residues" evidence="4">
    <location>
        <begin position="28"/>
        <end position="39"/>
    </location>
</feature>
<dbReference type="Pfam" id="PF05920">
    <property type="entry name" value="Homeobox_KN"/>
    <property type="match status" value="1"/>
</dbReference>
<feature type="region of interest" description="Disordered" evidence="4">
    <location>
        <begin position="1"/>
        <end position="104"/>
    </location>
</feature>
<dbReference type="GO" id="GO:0006355">
    <property type="term" value="P:regulation of DNA-templated transcription"/>
    <property type="evidence" value="ECO:0007669"/>
    <property type="project" value="InterPro"/>
</dbReference>
<feature type="compositionally biased region" description="Basic and acidic residues" evidence="4">
    <location>
        <begin position="64"/>
        <end position="76"/>
    </location>
</feature>
<dbReference type="OrthoDB" id="10056939at2759"/>
<proteinExistence type="predicted"/>
<dbReference type="EMBL" id="ML220113">
    <property type="protein sequence ID" value="TGZ83739.1"/>
    <property type="molecule type" value="Genomic_DNA"/>
</dbReference>
<organism evidence="6 7">
    <name type="scientific">Ascodesmis nigricans</name>
    <dbReference type="NCBI Taxonomy" id="341454"/>
    <lineage>
        <taxon>Eukaryota</taxon>
        <taxon>Fungi</taxon>
        <taxon>Dikarya</taxon>
        <taxon>Ascomycota</taxon>
        <taxon>Pezizomycotina</taxon>
        <taxon>Pezizomycetes</taxon>
        <taxon>Pezizales</taxon>
        <taxon>Ascodesmidaceae</taxon>
        <taxon>Ascodesmis</taxon>
    </lineage>
</organism>
<dbReference type="InterPro" id="IPR008422">
    <property type="entry name" value="KN_HD"/>
</dbReference>
<evidence type="ECO:0000256" key="3">
    <source>
        <dbReference type="ARBA" id="ARBA00023242"/>
    </source>
</evidence>
<evidence type="ECO:0000313" key="6">
    <source>
        <dbReference type="EMBL" id="TGZ83739.1"/>
    </source>
</evidence>
<dbReference type="Gene3D" id="1.10.10.60">
    <property type="entry name" value="Homeodomain-like"/>
    <property type="match status" value="1"/>
</dbReference>
<dbReference type="PANTHER" id="PTHR11850">
    <property type="entry name" value="HOMEOBOX PROTEIN TRANSCRIPTION FACTORS"/>
    <property type="match status" value="1"/>
</dbReference>
<protein>
    <recommendedName>
        <fullName evidence="5">KN homeodomain domain-containing protein</fullName>
    </recommendedName>
</protein>
<dbReference type="GO" id="GO:0003677">
    <property type="term" value="F:DNA binding"/>
    <property type="evidence" value="ECO:0007669"/>
    <property type="project" value="UniProtKB-KW"/>
</dbReference>
<feature type="compositionally biased region" description="Polar residues" evidence="4">
    <location>
        <begin position="49"/>
        <end position="60"/>
    </location>
</feature>
<dbReference type="Proteomes" id="UP000298138">
    <property type="component" value="Unassembled WGS sequence"/>
</dbReference>
<keyword evidence="1" id="KW-0238">DNA-binding</keyword>
<evidence type="ECO:0000256" key="2">
    <source>
        <dbReference type="ARBA" id="ARBA00023155"/>
    </source>
</evidence>
<dbReference type="InterPro" id="IPR001356">
    <property type="entry name" value="HD"/>
</dbReference>
<evidence type="ECO:0000256" key="4">
    <source>
        <dbReference type="SAM" id="MobiDB-lite"/>
    </source>
</evidence>
<keyword evidence="7" id="KW-1185">Reference proteome</keyword>
<feature type="domain" description="KN homeodomain" evidence="5">
    <location>
        <begin position="134"/>
        <end position="165"/>
    </location>
</feature>
<dbReference type="SUPFAM" id="SSF46689">
    <property type="entry name" value="Homeodomain-like"/>
    <property type="match status" value="1"/>
</dbReference>
<sequence length="177" mass="19936">MFSVSPPGGCSLPPLREVIPEFHSAPPLDRPPITPPSPQISPQIHPSATLYNPRSSSPNRYSHHGAESYYHHEHLPPSDFRPGDPTGPSSRLPYSPNTVHNGLAMDHYDQDRNMGTKRRRGNLPKPVTDLLRAWLRDHVQHPYPTEEEKQMLMQQTGLTIHQVRKILISVPMTLSLA</sequence>
<evidence type="ECO:0000259" key="5">
    <source>
        <dbReference type="Pfam" id="PF05920"/>
    </source>
</evidence>
<reference evidence="6 7" key="1">
    <citation type="submission" date="2019-04" db="EMBL/GenBank/DDBJ databases">
        <title>Comparative genomics and transcriptomics to analyze fruiting body development in filamentous ascomycetes.</title>
        <authorList>
            <consortium name="DOE Joint Genome Institute"/>
            <person name="Lutkenhaus R."/>
            <person name="Traeger S."/>
            <person name="Breuer J."/>
            <person name="Kuo A."/>
            <person name="Lipzen A."/>
            <person name="Pangilinan J."/>
            <person name="Dilworth D."/>
            <person name="Sandor L."/>
            <person name="Poggeler S."/>
            <person name="Barry K."/>
            <person name="Grigoriev I.V."/>
            <person name="Nowrousian M."/>
        </authorList>
    </citation>
    <scope>NUCLEOTIDE SEQUENCE [LARGE SCALE GENOMIC DNA]</scope>
    <source>
        <strain evidence="6 7">CBS 389.68</strain>
    </source>
</reference>
<name>A0A4S2N3E0_9PEZI</name>
<keyword evidence="2" id="KW-0371">Homeobox</keyword>
<dbReference type="InParanoid" id="A0A4S2N3E0"/>
<keyword evidence="3" id="KW-0539">Nucleus</keyword>
<evidence type="ECO:0000313" key="7">
    <source>
        <dbReference type="Proteomes" id="UP000298138"/>
    </source>
</evidence>
<evidence type="ECO:0000256" key="1">
    <source>
        <dbReference type="ARBA" id="ARBA00023125"/>
    </source>
</evidence>
<dbReference type="CDD" id="cd00086">
    <property type="entry name" value="homeodomain"/>
    <property type="match status" value="1"/>
</dbReference>
<dbReference type="STRING" id="341454.A0A4S2N3E0"/>
<accession>A0A4S2N3E0</accession>